<dbReference type="Pfam" id="PF01063">
    <property type="entry name" value="Aminotran_4"/>
    <property type="match status" value="1"/>
</dbReference>
<dbReference type="Proteomes" id="UP001378960">
    <property type="component" value="Unassembled WGS sequence"/>
</dbReference>
<gene>
    <name evidence="1" type="ORF">DAPK24_019070</name>
</gene>
<dbReference type="SUPFAM" id="SSF56752">
    <property type="entry name" value="D-aminoacid aminotransferase-like PLP-dependent enzymes"/>
    <property type="match status" value="1"/>
</dbReference>
<dbReference type="InterPro" id="IPR001544">
    <property type="entry name" value="Aminotrans_IV"/>
</dbReference>
<evidence type="ECO:0000313" key="2">
    <source>
        <dbReference type="Proteomes" id="UP001378960"/>
    </source>
</evidence>
<sequence>MEIYTEEELEILAEKLRKDYLTQPYTFPNFPIKNSINSPLSSSDFETNTDLDIEPELEILNSSNLSSPPTSESELAFSNENFQIFSTIRFDPLIYKGSPDDIPRAIDMIPLDESFFFLLDEHVGRLKRAGNYFGFPVKSLNKNILLHHLSLALQNANKSIANRVRVFISNDGEYQIDFAPLPSSHQLSTEIPDYSQIQKGNDSIPQYLRDWTGWEIYLDKEISIQSPFTSFKTTRRDTFNKARERFNIIPGDNREVLMIDNNDNVTEGTISSVAFWRQIKDSKTGEVVYKWITPHLGLGCMDSVVRKMLLDNGQIIQGIVPTRHLKDGEYVLLMNALMGIKPAKLIISN</sequence>
<dbReference type="AlphaFoldDB" id="A0AAV5R215"/>
<evidence type="ECO:0000313" key="1">
    <source>
        <dbReference type="EMBL" id="GMM45332.1"/>
    </source>
</evidence>
<dbReference type="EMBL" id="BTGB01000002">
    <property type="protein sequence ID" value="GMM45332.1"/>
    <property type="molecule type" value="Genomic_DNA"/>
</dbReference>
<reference evidence="1 2" key="1">
    <citation type="journal article" date="2023" name="Elife">
        <title>Identification of key yeast species and microbe-microbe interactions impacting larval growth of Drosophila in the wild.</title>
        <authorList>
            <person name="Mure A."/>
            <person name="Sugiura Y."/>
            <person name="Maeda R."/>
            <person name="Honda K."/>
            <person name="Sakurai N."/>
            <person name="Takahashi Y."/>
            <person name="Watada M."/>
            <person name="Katoh T."/>
            <person name="Gotoh A."/>
            <person name="Gotoh Y."/>
            <person name="Taniguchi I."/>
            <person name="Nakamura K."/>
            <person name="Hayashi T."/>
            <person name="Katayama T."/>
            <person name="Uemura T."/>
            <person name="Hattori Y."/>
        </authorList>
    </citation>
    <scope>NUCLEOTIDE SEQUENCE [LARGE SCALE GENOMIC DNA]</scope>
    <source>
        <strain evidence="1 2">PK-24</strain>
    </source>
</reference>
<name>A0AAV5R215_PICKL</name>
<dbReference type="InterPro" id="IPR043131">
    <property type="entry name" value="BCAT-like_N"/>
</dbReference>
<proteinExistence type="predicted"/>
<protein>
    <submittedName>
        <fullName evidence="1">Aminodeoxychorismate lyase</fullName>
    </submittedName>
</protein>
<dbReference type="Gene3D" id="3.30.470.10">
    <property type="match status" value="1"/>
</dbReference>
<accession>A0AAV5R215</accession>
<dbReference type="InterPro" id="IPR043132">
    <property type="entry name" value="BCAT-like_C"/>
</dbReference>
<organism evidence="1 2">
    <name type="scientific">Pichia kluyveri</name>
    <name type="common">Yeast</name>
    <dbReference type="NCBI Taxonomy" id="36015"/>
    <lineage>
        <taxon>Eukaryota</taxon>
        <taxon>Fungi</taxon>
        <taxon>Dikarya</taxon>
        <taxon>Ascomycota</taxon>
        <taxon>Saccharomycotina</taxon>
        <taxon>Pichiomycetes</taxon>
        <taxon>Pichiales</taxon>
        <taxon>Pichiaceae</taxon>
        <taxon>Pichia</taxon>
    </lineage>
</organism>
<keyword evidence="2" id="KW-1185">Reference proteome</keyword>
<dbReference type="Gene3D" id="3.20.10.10">
    <property type="entry name" value="D-amino Acid Aminotransferase, subunit A, domain 2"/>
    <property type="match status" value="1"/>
</dbReference>
<comment type="caution">
    <text evidence="1">The sequence shown here is derived from an EMBL/GenBank/DDBJ whole genome shotgun (WGS) entry which is preliminary data.</text>
</comment>
<dbReference type="InterPro" id="IPR036038">
    <property type="entry name" value="Aminotransferase-like"/>
</dbReference>
<keyword evidence="1" id="KW-0456">Lyase</keyword>
<dbReference type="GO" id="GO:0016829">
    <property type="term" value="F:lyase activity"/>
    <property type="evidence" value="ECO:0007669"/>
    <property type="project" value="UniProtKB-KW"/>
</dbReference>